<keyword evidence="8" id="KW-0449">Lipoprotein</keyword>
<feature type="chain" id="PRO_5013020077" evidence="6">
    <location>
        <begin position="24"/>
        <end position="171"/>
    </location>
</feature>
<keyword evidence="5" id="KW-0788">Thiol protease</keyword>
<feature type="signal peptide" evidence="6">
    <location>
        <begin position="1"/>
        <end position="23"/>
    </location>
</feature>
<comment type="similarity">
    <text evidence="1">Belongs to the peptidase C40 family.</text>
</comment>
<dbReference type="Pfam" id="PF00877">
    <property type="entry name" value="NLPC_P60"/>
    <property type="match status" value="1"/>
</dbReference>
<dbReference type="GO" id="GO:0008234">
    <property type="term" value="F:cysteine-type peptidase activity"/>
    <property type="evidence" value="ECO:0007669"/>
    <property type="project" value="UniProtKB-KW"/>
</dbReference>
<protein>
    <submittedName>
        <fullName evidence="8">Probable lipoprotein NlpC</fullName>
    </submittedName>
</protein>
<dbReference type="GO" id="GO:0006508">
    <property type="term" value="P:proteolysis"/>
    <property type="evidence" value="ECO:0007669"/>
    <property type="project" value="UniProtKB-KW"/>
</dbReference>
<keyword evidence="4" id="KW-0378">Hydrolase</keyword>
<dbReference type="InterPro" id="IPR000064">
    <property type="entry name" value="NLP_P60_dom"/>
</dbReference>
<dbReference type="Gene3D" id="3.90.1720.10">
    <property type="entry name" value="endopeptidase domain like (from Nostoc punctiforme)"/>
    <property type="match status" value="1"/>
</dbReference>
<keyword evidence="2" id="KW-0645">Protease</keyword>
<feature type="domain" description="NlpC/P60" evidence="7">
    <location>
        <begin position="32"/>
        <end position="153"/>
    </location>
</feature>
<dbReference type="STRING" id="633813.SAMN04488087_2599"/>
<dbReference type="PROSITE" id="PS51257">
    <property type="entry name" value="PROKAR_LIPOPROTEIN"/>
    <property type="match status" value="1"/>
</dbReference>
<evidence type="ECO:0000256" key="3">
    <source>
        <dbReference type="ARBA" id="ARBA00022729"/>
    </source>
</evidence>
<dbReference type="AlphaFoldDB" id="A0A1M6XGN3"/>
<evidence type="ECO:0000259" key="7">
    <source>
        <dbReference type="PROSITE" id="PS51935"/>
    </source>
</evidence>
<dbReference type="RefSeq" id="WP_072716404.1">
    <property type="nucleotide sequence ID" value="NZ_FRAU01000011.1"/>
</dbReference>
<reference evidence="9" key="1">
    <citation type="submission" date="2016-11" db="EMBL/GenBank/DDBJ databases">
        <authorList>
            <person name="Varghese N."/>
            <person name="Submissions S."/>
        </authorList>
    </citation>
    <scope>NUCLEOTIDE SEQUENCE [LARGE SCALE GENOMIC DNA]</scope>
    <source>
        <strain evidence="9">DSM 22212</strain>
    </source>
</reference>
<dbReference type="EMBL" id="FRAU01000011">
    <property type="protein sequence ID" value="SHL05180.1"/>
    <property type="molecule type" value="Genomic_DNA"/>
</dbReference>
<dbReference type="Proteomes" id="UP000185812">
    <property type="component" value="Unassembled WGS sequence"/>
</dbReference>
<proteinExistence type="inferred from homology"/>
<dbReference type="InterPro" id="IPR052062">
    <property type="entry name" value="Murein_DD/LD_carboxypeptidase"/>
</dbReference>
<keyword evidence="3 6" id="KW-0732">Signal</keyword>
<sequence length="171" mass="19366">MALRFHRLWFLLGGLLLAGCRTAAPPPTPPPPDLRERLMAAVARWQGTPHRWGGLDHRGIDCSGLVLRVYQEAFGLTLPRTTEAQAQLGRPVPRQAWQAGDLVFFRFNRKERHVGIYLGDGRFVHASSSQGVTISTLNDPYWHRHYWMARRILPPETAPLYAPSPKPTIGW</sequence>
<evidence type="ECO:0000313" key="8">
    <source>
        <dbReference type="EMBL" id="SHL05180.1"/>
    </source>
</evidence>
<accession>A0A1M6XGN3</accession>
<dbReference type="PROSITE" id="PS51935">
    <property type="entry name" value="NLPC_P60"/>
    <property type="match status" value="1"/>
</dbReference>
<evidence type="ECO:0000256" key="2">
    <source>
        <dbReference type="ARBA" id="ARBA00022670"/>
    </source>
</evidence>
<gene>
    <name evidence="8" type="ORF">SAMN04488087_2599</name>
</gene>
<organism evidence="8 9">
    <name type="scientific">Rhodothermus profundi</name>
    <dbReference type="NCBI Taxonomy" id="633813"/>
    <lineage>
        <taxon>Bacteria</taxon>
        <taxon>Pseudomonadati</taxon>
        <taxon>Rhodothermota</taxon>
        <taxon>Rhodothermia</taxon>
        <taxon>Rhodothermales</taxon>
        <taxon>Rhodothermaceae</taxon>
        <taxon>Rhodothermus</taxon>
    </lineage>
</organism>
<evidence type="ECO:0000256" key="5">
    <source>
        <dbReference type="ARBA" id="ARBA00022807"/>
    </source>
</evidence>
<dbReference type="PANTHER" id="PTHR47360">
    <property type="entry name" value="MUREIN DD-ENDOPEPTIDASE MEPS/MUREIN LD-CARBOXYPEPTIDASE"/>
    <property type="match status" value="1"/>
</dbReference>
<name>A0A1M6XGN3_9BACT</name>
<evidence type="ECO:0000256" key="6">
    <source>
        <dbReference type="SAM" id="SignalP"/>
    </source>
</evidence>
<evidence type="ECO:0000313" key="9">
    <source>
        <dbReference type="Proteomes" id="UP000185812"/>
    </source>
</evidence>
<evidence type="ECO:0000256" key="1">
    <source>
        <dbReference type="ARBA" id="ARBA00007074"/>
    </source>
</evidence>
<keyword evidence="9" id="KW-1185">Reference proteome</keyword>
<dbReference type="InterPro" id="IPR038765">
    <property type="entry name" value="Papain-like_cys_pep_sf"/>
</dbReference>
<evidence type="ECO:0000256" key="4">
    <source>
        <dbReference type="ARBA" id="ARBA00022801"/>
    </source>
</evidence>
<dbReference type="SUPFAM" id="SSF54001">
    <property type="entry name" value="Cysteine proteinases"/>
    <property type="match status" value="1"/>
</dbReference>
<dbReference type="PANTHER" id="PTHR47360:SF1">
    <property type="entry name" value="ENDOPEPTIDASE NLPC-RELATED"/>
    <property type="match status" value="1"/>
</dbReference>